<feature type="compositionally biased region" description="Low complexity" evidence="10">
    <location>
        <begin position="82"/>
        <end position="111"/>
    </location>
</feature>
<keyword evidence="7" id="KW-0333">Golgi apparatus</keyword>
<sequence>MSSTDSPSLPSDANLSDFTESIAWTAETEPTAGEVIEKENLVRDVVSMQDSLRALLTRVSTVKEDCTKAESENETLQTYVESVTRSVASSTSSPGGPGPGSASASGAAAVGNGVKRR</sequence>
<organism evidence="12 13">
    <name type="scientific">Tilletia caries</name>
    <name type="common">wheat bunt fungus</name>
    <dbReference type="NCBI Taxonomy" id="13290"/>
    <lineage>
        <taxon>Eukaryota</taxon>
        <taxon>Fungi</taxon>
        <taxon>Dikarya</taxon>
        <taxon>Basidiomycota</taxon>
        <taxon>Ustilaginomycotina</taxon>
        <taxon>Exobasidiomycetes</taxon>
        <taxon>Tilletiales</taxon>
        <taxon>Tilletiaceae</taxon>
        <taxon>Tilletia</taxon>
    </lineage>
</organism>
<dbReference type="PANTHER" id="PTHR21614:SF0">
    <property type="entry name" value="GEO08385P1"/>
    <property type="match status" value="1"/>
</dbReference>
<evidence type="ECO:0000256" key="1">
    <source>
        <dbReference type="ARBA" id="ARBA00002743"/>
    </source>
</evidence>
<evidence type="ECO:0000256" key="8">
    <source>
        <dbReference type="ARBA" id="ARBA00023054"/>
    </source>
</evidence>
<reference evidence="11" key="3">
    <citation type="submission" date="2020-10" db="EMBL/GenBank/DDBJ databases">
        <authorList>
            <person name="Sedaghatjoo S."/>
        </authorList>
    </citation>
    <scope>NUCLEOTIDE SEQUENCE</scope>
    <source>
        <strain evidence="11">AZH3</strain>
    </source>
</reference>
<dbReference type="EMBL" id="CAJHJG010004518">
    <property type="protein sequence ID" value="CAD6941791.1"/>
    <property type="molecule type" value="Genomic_DNA"/>
</dbReference>
<protein>
    <submittedName>
        <fullName evidence="12">Uncharacterized protein</fullName>
    </submittedName>
</protein>
<dbReference type="InterPro" id="IPR019357">
    <property type="entry name" value="SCOC"/>
</dbReference>
<evidence type="ECO:0000256" key="9">
    <source>
        <dbReference type="ARBA" id="ARBA00023136"/>
    </source>
</evidence>
<comment type="subcellular location">
    <subcellularLocation>
        <location evidence="3">Cytoplasm</location>
        <location evidence="3">Cytosol</location>
    </subcellularLocation>
    <subcellularLocation>
        <location evidence="2">Golgi apparatus membrane</location>
        <topology evidence="2">Peripheral membrane protein</topology>
        <orientation evidence="2">Cytoplasmic side</orientation>
    </subcellularLocation>
    <subcellularLocation>
        <location evidence="4">Golgi apparatus</location>
        <location evidence="4">trans-Golgi network</location>
    </subcellularLocation>
</comment>
<evidence type="ECO:0000313" key="11">
    <source>
        <dbReference type="EMBL" id="CAD6941791.1"/>
    </source>
</evidence>
<evidence type="ECO:0000313" key="12">
    <source>
        <dbReference type="EMBL" id="KAE8238792.1"/>
    </source>
</evidence>
<keyword evidence="9" id="KW-0472">Membrane</keyword>
<evidence type="ECO:0000256" key="3">
    <source>
        <dbReference type="ARBA" id="ARBA00004514"/>
    </source>
</evidence>
<keyword evidence="6" id="KW-0963">Cytoplasm</keyword>
<dbReference type="AlphaFoldDB" id="A0A177T491"/>
<reference evidence="12" key="1">
    <citation type="submission" date="2016-04" db="EMBL/GenBank/DDBJ databases">
        <authorList>
            <person name="Nguyen H.D."/>
            <person name="Kesanakurti P."/>
            <person name="Cullis J."/>
            <person name="Levesque C.A."/>
            <person name="Hambleton S."/>
        </authorList>
    </citation>
    <scope>NUCLEOTIDE SEQUENCE</scope>
    <source>
        <strain evidence="12">DAOMC 238032</strain>
    </source>
</reference>
<evidence type="ECO:0000256" key="10">
    <source>
        <dbReference type="SAM" id="MobiDB-lite"/>
    </source>
</evidence>
<dbReference type="GO" id="GO:0000139">
    <property type="term" value="C:Golgi membrane"/>
    <property type="evidence" value="ECO:0007669"/>
    <property type="project" value="UniProtKB-SubCell"/>
</dbReference>
<gene>
    <name evidence="12" type="ORF">A4X03_0g8772</name>
    <name evidence="11" type="ORF">JKIAZH3_G4480</name>
</gene>
<reference evidence="12" key="2">
    <citation type="journal article" date="2019" name="IMA Fungus">
        <title>Genome sequencing and comparison of five Tilletia species to identify candidate genes for the detection of regulated species infecting wheat.</title>
        <authorList>
            <person name="Nguyen H.D.T."/>
            <person name="Sultana T."/>
            <person name="Kesanakurti P."/>
            <person name="Hambleton S."/>
        </authorList>
    </citation>
    <scope>NUCLEOTIDE SEQUENCE</scope>
    <source>
        <strain evidence="12">DAOMC 238032</strain>
    </source>
</reference>
<dbReference type="GO" id="GO:0005802">
    <property type="term" value="C:trans-Golgi network"/>
    <property type="evidence" value="ECO:0007669"/>
    <property type="project" value="TreeGrafter"/>
</dbReference>
<name>A0A177T491_9BASI</name>
<dbReference type="Gene3D" id="1.20.5.170">
    <property type="match status" value="1"/>
</dbReference>
<comment type="similarity">
    <text evidence="5">Belongs to the SCOC family.</text>
</comment>
<comment type="function">
    <text evidence="1">Positive regulator of amino acid starvation-induced autophagy.</text>
</comment>
<evidence type="ECO:0000256" key="6">
    <source>
        <dbReference type="ARBA" id="ARBA00022490"/>
    </source>
</evidence>
<dbReference type="Proteomes" id="UP000836402">
    <property type="component" value="Unassembled WGS sequence"/>
</dbReference>
<evidence type="ECO:0000256" key="4">
    <source>
        <dbReference type="ARBA" id="ARBA00004601"/>
    </source>
</evidence>
<accession>A0A177T491</accession>
<dbReference type="EMBL" id="LWDD02002893">
    <property type="protein sequence ID" value="KAE8238792.1"/>
    <property type="molecule type" value="Genomic_DNA"/>
</dbReference>
<dbReference type="PANTHER" id="PTHR21614">
    <property type="entry name" value="SHORT COILED COIL PROTEIN"/>
    <property type="match status" value="1"/>
</dbReference>
<dbReference type="Pfam" id="PF10224">
    <property type="entry name" value="DUF2205"/>
    <property type="match status" value="1"/>
</dbReference>
<keyword evidence="14" id="KW-1185">Reference proteome</keyword>
<evidence type="ECO:0000313" key="13">
    <source>
        <dbReference type="Proteomes" id="UP000077671"/>
    </source>
</evidence>
<comment type="caution">
    <text evidence="12">The sequence shown here is derived from an EMBL/GenBank/DDBJ whole genome shotgun (WGS) entry which is preliminary data.</text>
</comment>
<feature type="region of interest" description="Disordered" evidence="10">
    <location>
        <begin position="82"/>
        <end position="117"/>
    </location>
</feature>
<evidence type="ECO:0000256" key="5">
    <source>
        <dbReference type="ARBA" id="ARBA00010880"/>
    </source>
</evidence>
<keyword evidence="8" id="KW-0175">Coiled coil</keyword>
<proteinExistence type="inferred from homology"/>
<dbReference type="GO" id="GO:0005829">
    <property type="term" value="C:cytosol"/>
    <property type="evidence" value="ECO:0007669"/>
    <property type="project" value="UniProtKB-SubCell"/>
</dbReference>
<evidence type="ECO:0000256" key="7">
    <source>
        <dbReference type="ARBA" id="ARBA00023034"/>
    </source>
</evidence>
<evidence type="ECO:0000313" key="14">
    <source>
        <dbReference type="Proteomes" id="UP000836402"/>
    </source>
</evidence>
<dbReference type="Proteomes" id="UP000077671">
    <property type="component" value="Unassembled WGS sequence"/>
</dbReference>
<evidence type="ECO:0000256" key="2">
    <source>
        <dbReference type="ARBA" id="ARBA00004255"/>
    </source>
</evidence>